<evidence type="ECO:0000313" key="6">
    <source>
        <dbReference type="Proteomes" id="UP000283586"/>
    </source>
</evidence>
<sequence>MKSDKLYRVQREDLPKLEQLLYRCFAHDPLYETLIPDAEIRKRLMPELFQCDMDEFYETCEIFADSEELNSILVVSDEAEHINMFHFFLTESWATIHTDAFLIKEDPTLATFHNFIKGGDYLNSSWTDQLHQTQRLHIIYLAVDPEMQHHGIAAKLLDETIAYAQEHHMMISLETHNEKNVDFYKNFGFQVYGIVEKNFPLKQYCLIREYQ</sequence>
<dbReference type="Proteomes" id="UP000283586">
    <property type="component" value="Unassembled WGS sequence"/>
</dbReference>
<dbReference type="Proteomes" id="UP000095350">
    <property type="component" value="Unassembled WGS sequence"/>
</dbReference>
<reference evidence="2 5" key="1">
    <citation type="submission" date="2015-09" db="EMBL/GenBank/DDBJ databases">
        <authorList>
            <consortium name="Pathogen Informatics"/>
        </authorList>
    </citation>
    <scope>NUCLEOTIDE SEQUENCE [LARGE SCALE GENOMIC DNA]</scope>
    <source>
        <strain evidence="2 5">2789STDY5834960</strain>
    </source>
</reference>
<evidence type="ECO:0000313" key="4">
    <source>
        <dbReference type="EMBL" id="RHN07834.1"/>
    </source>
</evidence>
<evidence type="ECO:0000313" key="3">
    <source>
        <dbReference type="EMBL" id="RHA65632.1"/>
    </source>
</evidence>
<dbReference type="EMBL" id="QRQN01000011">
    <property type="protein sequence ID" value="RHN07834.1"/>
    <property type="molecule type" value="Genomic_DNA"/>
</dbReference>
<dbReference type="Proteomes" id="UP000284465">
    <property type="component" value="Unassembled WGS sequence"/>
</dbReference>
<reference evidence="6 7" key="2">
    <citation type="submission" date="2018-08" db="EMBL/GenBank/DDBJ databases">
        <title>A genome reference for cultivated species of the human gut microbiota.</title>
        <authorList>
            <person name="Zou Y."/>
            <person name="Xue W."/>
            <person name="Luo G."/>
        </authorList>
    </citation>
    <scope>NUCLEOTIDE SEQUENCE [LARGE SCALE GENOMIC DNA]</scope>
    <source>
        <strain evidence="4 6">AF31-21AC</strain>
        <strain evidence="3 7">AM43-11</strain>
    </source>
</reference>
<dbReference type="GO" id="GO:0016747">
    <property type="term" value="F:acyltransferase activity, transferring groups other than amino-acyl groups"/>
    <property type="evidence" value="ECO:0007669"/>
    <property type="project" value="InterPro"/>
</dbReference>
<dbReference type="AlphaFoldDB" id="A0A173VQ97"/>
<dbReference type="PROSITE" id="PS51186">
    <property type="entry name" value="GNAT"/>
    <property type="match status" value="1"/>
</dbReference>
<dbReference type="STRING" id="166486.ERS852572_03262"/>
<proteinExistence type="predicted"/>
<dbReference type="EMBL" id="QSFP01000017">
    <property type="protein sequence ID" value="RHA65632.1"/>
    <property type="molecule type" value="Genomic_DNA"/>
</dbReference>
<dbReference type="RefSeq" id="WP_055195737.1">
    <property type="nucleotide sequence ID" value="NZ_CABIYH010000030.1"/>
</dbReference>
<dbReference type="InterPro" id="IPR052523">
    <property type="entry name" value="Trichothecene_AcTrans"/>
</dbReference>
<evidence type="ECO:0000313" key="5">
    <source>
        <dbReference type="Proteomes" id="UP000095350"/>
    </source>
</evidence>
<dbReference type="InterPro" id="IPR016181">
    <property type="entry name" value="Acyl_CoA_acyltransferase"/>
</dbReference>
<evidence type="ECO:0000259" key="1">
    <source>
        <dbReference type="PROSITE" id="PS51186"/>
    </source>
</evidence>
<name>A0A173VQ97_9FIRM</name>
<dbReference type="InterPro" id="IPR000182">
    <property type="entry name" value="GNAT_dom"/>
</dbReference>
<dbReference type="PaxDb" id="166486-ERS852572_03262"/>
<evidence type="ECO:0000313" key="7">
    <source>
        <dbReference type="Proteomes" id="UP000284465"/>
    </source>
</evidence>
<evidence type="ECO:0000313" key="2">
    <source>
        <dbReference type="EMBL" id="CUN28846.1"/>
    </source>
</evidence>
<feature type="domain" description="N-acetyltransferase" evidence="1">
    <location>
        <begin position="57"/>
        <end position="211"/>
    </location>
</feature>
<dbReference type="OrthoDB" id="2194050at2"/>
<protein>
    <submittedName>
        <fullName evidence="3">N-acetyltransferase</fullName>
    </submittedName>
    <submittedName>
        <fullName evidence="2">Putative acetyltransferase</fullName>
    </submittedName>
</protein>
<dbReference type="PANTHER" id="PTHR42791">
    <property type="entry name" value="GNAT FAMILY ACETYLTRANSFERASE"/>
    <property type="match status" value="1"/>
</dbReference>
<keyword evidence="2" id="KW-0808">Transferase</keyword>
<accession>A0A173VQ97</accession>
<dbReference type="Pfam" id="PF00583">
    <property type="entry name" value="Acetyltransf_1"/>
    <property type="match status" value="1"/>
</dbReference>
<gene>
    <name evidence="3" type="ORF">DW927_13950</name>
    <name evidence="4" type="ORF">DWZ31_10470</name>
    <name evidence="2" type="ORF">ERS852572_03262</name>
</gene>
<dbReference type="CDD" id="cd04301">
    <property type="entry name" value="NAT_SF"/>
    <property type="match status" value="1"/>
</dbReference>
<dbReference type="SUPFAM" id="SSF55729">
    <property type="entry name" value="Acyl-CoA N-acyltransferases (Nat)"/>
    <property type="match status" value="1"/>
</dbReference>
<dbReference type="PANTHER" id="PTHR42791:SF1">
    <property type="entry name" value="N-ACETYLTRANSFERASE DOMAIN-CONTAINING PROTEIN"/>
    <property type="match status" value="1"/>
</dbReference>
<dbReference type="EMBL" id="CYXZ01000030">
    <property type="protein sequence ID" value="CUN28846.1"/>
    <property type="molecule type" value="Genomic_DNA"/>
</dbReference>
<dbReference type="Gene3D" id="3.40.630.30">
    <property type="match status" value="1"/>
</dbReference>
<organism evidence="2 5">
    <name type="scientific">Roseburia intestinalis</name>
    <dbReference type="NCBI Taxonomy" id="166486"/>
    <lineage>
        <taxon>Bacteria</taxon>
        <taxon>Bacillati</taxon>
        <taxon>Bacillota</taxon>
        <taxon>Clostridia</taxon>
        <taxon>Lachnospirales</taxon>
        <taxon>Lachnospiraceae</taxon>
        <taxon>Roseburia</taxon>
    </lineage>
</organism>